<dbReference type="Proteomes" id="UP000682733">
    <property type="component" value="Unassembled WGS sequence"/>
</dbReference>
<dbReference type="Proteomes" id="UP000681722">
    <property type="component" value="Unassembled WGS sequence"/>
</dbReference>
<evidence type="ECO:0000313" key="2">
    <source>
        <dbReference type="EMBL" id="CAF1130443.1"/>
    </source>
</evidence>
<evidence type="ECO:0000313" key="5">
    <source>
        <dbReference type="EMBL" id="CAF4384156.1"/>
    </source>
</evidence>
<keyword evidence="6" id="KW-1185">Reference proteome</keyword>
<dbReference type="EMBL" id="CAJOBA010021561">
    <property type="protein sequence ID" value="CAF3913060.1"/>
    <property type="molecule type" value="Genomic_DNA"/>
</dbReference>
<name>A0A815V696_9BILA</name>
<feature type="compositionally biased region" description="Basic and acidic residues" evidence="1">
    <location>
        <begin position="68"/>
        <end position="78"/>
    </location>
</feature>
<proteinExistence type="predicted"/>
<dbReference type="EMBL" id="CAJNOQ010024231">
    <property type="protein sequence ID" value="CAF1525202.1"/>
    <property type="molecule type" value="Genomic_DNA"/>
</dbReference>
<gene>
    <name evidence="3" type="ORF">GPM918_LOCUS37742</name>
    <name evidence="2" type="ORF">OVA965_LOCUS20625</name>
    <name evidence="5" type="ORF">SRO942_LOCUS38518</name>
    <name evidence="4" type="ORF">TMI583_LOCUS21060</name>
</gene>
<feature type="compositionally biased region" description="Acidic residues" evidence="1">
    <location>
        <begin position="33"/>
        <end position="52"/>
    </location>
</feature>
<dbReference type="EMBL" id="CAJNOK010011027">
    <property type="protein sequence ID" value="CAF1130443.1"/>
    <property type="molecule type" value="Genomic_DNA"/>
</dbReference>
<comment type="caution">
    <text evidence="3">The sequence shown here is derived from an EMBL/GenBank/DDBJ whole genome shotgun (WGS) entry which is preliminary data.</text>
</comment>
<protein>
    <submittedName>
        <fullName evidence="3">Uncharacterized protein</fullName>
    </submittedName>
</protein>
<sequence>MHTENDAVRAAAEERLEDMDYLLSDILKHDGVDPENEGADPENADVDPENDGVDTQKADVDPENDSVDPEHDFMHLKN</sequence>
<evidence type="ECO:0000313" key="3">
    <source>
        <dbReference type="EMBL" id="CAF1525202.1"/>
    </source>
</evidence>
<dbReference type="AlphaFoldDB" id="A0A815V696"/>
<feature type="region of interest" description="Disordered" evidence="1">
    <location>
        <begin position="28"/>
        <end position="78"/>
    </location>
</feature>
<evidence type="ECO:0000256" key="1">
    <source>
        <dbReference type="SAM" id="MobiDB-lite"/>
    </source>
</evidence>
<organism evidence="3 6">
    <name type="scientific">Didymodactylos carnosus</name>
    <dbReference type="NCBI Taxonomy" id="1234261"/>
    <lineage>
        <taxon>Eukaryota</taxon>
        <taxon>Metazoa</taxon>
        <taxon>Spiralia</taxon>
        <taxon>Gnathifera</taxon>
        <taxon>Rotifera</taxon>
        <taxon>Eurotatoria</taxon>
        <taxon>Bdelloidea</taxon>
        <taxon>Philodinida</taxon>
        <taxon>Philodinidae</taxon>
        <taxon>Didymodactylos</taxon>
    </lineage>
</organism>
<reference evidence="3" key="1">
    <citation type="submission" date="2021-02" db="EMBL/GenBank/DDBJ databases">
        <authorList>
            <person name="Nowell W R."/>
        </authorList>
    </citation>
    <scope>NUCLEOTIDE SEQUENCE</scope>
</reference>
<dbReference type="Proteomes" id="UP000677228">
    <property type="component" value="Unassembled WGS sequence"/>
</dbReference>
<accession>A0A815V696</accession>
<evidence type="ECO:0000313" key="4">
    <source>
        <dbReference type="EMBL" id="CAF3913060.1"/>
    </source>
</evidence>
<evidence type="ECO:0000313" key="6">
    <source>
        <dbReference type="Proteomes" id="UP000663829"/>
    </source>
</evidence>
<dbReference type="Proteomes" id="UP000663829">
    <property type="component" value="Unassembled WGS sequence"/>
</dbReference>
<dbReference type="EMBL" id="CAJOBC010089792">
    <property type="protein sequence ID" value="CAF4384156.1"/>
    <property type="molecule type" value="Genomic_DNA"/>
</dbReference>